<comment type="similarity">
    <text evidence="1 3">Belongs to the short-chain dehydrogenases/reductases (SDR) family.</text>
</comment>
<organism evidence="6 7">
    <name type="scientific">Streptomyces katrae</name>
    <dbReference type="NCBI Taxonomy" id="68223"/>
    <lineage>
        <taxon>Bacteria</taxon>
        <taxon>Bacillati</taxon>
        <taxon>Actinomycetota</taxon>
        <taxon>Actinomycetes</taxon>
        <taxon>Kitasatosporales</taxon>
        <taxon>Streptomycetaceae</taxon>
        <taxon>Streptomyces</taxon>
    </lineage>
</organism>
<evidence type="ECO:0000313" key="6">
    <source>
        <dbReference type="EMBL" id="KJY30209.1"/>
    </source>
</evidence>
<accession>A0A0F4J8T3</accession>
<feature type="compositionally biased region" description="Basic and acidic residues" evidence="4">
    <location>
        <begin position="298"/>
        <end position="317"/>
    </location>
</feature>
<comment type="caution">
    <text evidence="6">The sequence shown here is derived from an EMBL/GenBank/DDBJ whole genome shotgun (WGS) entry which is preliminary data.</text>
</comment>
<keyword evidence="2" id="KW-0560">Oxidoreductase</keyword>
<dbReference type="Pfam" id="PF00106">
    <property type="entry name" value="adh_short"/>
    <property type="match status" value="1"/>
</dbReference>
<dbReference type="SUPFAM" id="SSF51735">
    <property type="entry name" value="NAD(P)-binding Rossmann-fold domains"/>
    <property type="match status" value="1"/>
</dbReference>
<name>A0A0F4J8T3_9ACTN</name>
<dbReference type="NCBIfam" id="NF005495">
    <property type="entry name" value="PRK07109.1"/>
    <property type="match status" value="1"/>
</dbReference>
<protein>
    <submittedName>
        <fullName evidence="6">Short-chain dehydrogenase</fullName>
    </submittedName>
</protein>
<dbReference type="InterPro" id="IPR036291">
    <property type="entry name" value="NAD(P)-bd_dom_sf"/>
</dbReference>
<dbReference type="InterPro" id="IPR002347">
    <property type="entry name" value="SDR_fam"/>
</dbReference>
<evidence type="ECO:0000256" key="1">
    <source>
        <dbReference type="ARBA" id="ARBA00006484"/>
    </source>
</evidence>
<dbReference type="STRING" id="68223.GCA_002028425_00426"/>
<feature type="region of interest" description="Disordered" evidence="4">
    <location>
        <begin position="274"/>
        <end position="318"/>
    </location>
</feature>
<dbReference type="PANTHER" id="PTHR44196:SF1">
    <property type="entry name" value="DEHYDROGENASE_REDUCTASE SDR FAMILY MEMBER 7B"/>
    <property type="match status" value="1"/>
</dbReference>
<dbReference type="PRINTS" id="PR00081">
    <property type="entry name" value="GDHRDH"/>
</dbReference>
<evidence type="ECO:0000256" key="3">
    <source>
        <dbReference type="RuleBase" id="RU000363"/>
    </source>
</evidence>
<dbReference type="GO" id="GO:0016020">
    <property type="term" value="C:membrane"/>
    <property type="evidence" value="ECO:0007669"/>
    <property type="project" value="TreeGrafter"/>
</dbReference>
<sequence length="351" mass="37783">METTRSEHPRHHSGRPRQTVVVTGASAGVGRATARAFAARGARVALIARGRAGLEAAANEVAQAGGTPLVLPADVSDAAQVAAAADRVEAVFGPVDVWVNAAFATVFAPFEEIRPEEFRRVTEVTYLGYVHGTRAALDRMLPRDSGTIVQVGSVLAERSIPLQSAYCGAKHAVRGFTSSVRTELMHRGSRVKITVVQLPAVNTPQFAWGLSRLPHRPQPVPPIYQPEVAARTIVHAAGHPGRRVYCVGGRAFATVVANRLVPGLLDRYLARTGFSSQQTSEPDRGQRPHNLWNPLDGDGGRDFGTHGTFDDRAHPRSPEAWAARRPRLLWTGAAAATLGLAALRHHRTAHR</sequence>
<keyword evidence="7" id="KW-1185">Reference proteome</keyword>
<feature type="domain" description="Ketoreductase" evidence="5">
    <location>
        <begin position="18"/>
        <end position="204"/>
    </location>
</feature>
<reference evidence="6 7" key="1">
    <citation type="submission" date="2015-02" db="EMBL/GenBank/DDBJ databases">
        <authorList>
            <person name="Ju K.-S."/>
            <person name="Doroghazi J.R."/>
            <person name="Metcalf W."/>
        </authorList>
    </citation>
    <scope>NUCLEOTIDE SEQUENCE [LARGE SCALE GENOMIC DNA]</scope>
    <source>
        <strain evidence="6 7">NRRL ISP-5550</strain>
    </source>
</reference>
<dbReference type="OrthoDB" id="151996at2"/>
<dbReference type="PATRIC" id="fig|68223.7.peg.8939"/>
<dbReference type="GO" id="GO:0016491">
    <property type="term" value="F:oxidoreductase activity"/>
    <property type="evidence" value="ECO:0007669"/>
    <property type="project" value="UniProtKB-KW"/>
</dbReference>
<proteinExistence type="inferred from homology"/>
<dbReference type="EMBL" id="JZWV01000582">
    <property type="protein sequence ID" value="KJY30209.1"/>
    <property type="molecule type" value="Genomic_DNA"/>
</dbReference>
<dbReference type="InterPro" id="IPR057326">
    <property type="entry name" value="KR_dom"/>
</dbReference>
<gene>
    <name evidence="6" type="ORF">VR44_21035</name>
</gene>
<dbReference type="InterPro" id="IPR020904">
    <property type="entry name" value="Sc_DH/Rdtase_CS"/>
</dbReference>
<dbReference type="SMART" id="SM00822">
    <property type="entry name" value="PKS_KR"/>
    <property type="match status" value="1"/>
</dbReference>
<dbReference type="PANTHER" id="PTHR44196">
    <property type="entry name" value="DEHYDROGENASE/REDUCTASE SDR FAMILY MEMBER 7B"/>
    <property type="match status" value="1"/>
</dbReference>
<evidence type="ECO:0000256" key="2">
    <source>
        <dbReference type="ARBA" id="ARBA00023002"/>
    </source>
</evidence>
<evidence type="ECO:0000256" key="4">
    <source>
        <dbReference type="SAM" id="MobiDB-lite"/>
    </source>
</evidence>
<evidence type="ECO:0000259" key="5">
    <source>
        <dbReference type="SMART" id="SM00822"/>
    </source>
</evidence>
<dbReference type="RefSeq" id="WP_045949105.1">
    <property type="nucleotide sequence ID" value="NZ_JZWV01000582.1"/>
</dbReference>
<dbReference type="PROSITE" id="PS00061">
    <property type="entry name" value="ADH_SHORT"/>
    <property type="match status" value="1"/>
</dbReference>
<dbReference type="Proteomes" id="UP000033551">
    <property type="component" value="Unassembled WGS sequence"/>
</dbReference>
<dbReference type="PRINTS" id="PR00080">
    <property type="entry name" value="SDRFAMILY"/>
</dbReference>
<evidence type="ECO:0000313" key="7">
    <source>
        <dbReference type="Proteomes" id="UP000033551"/>
    </source>
</evidence>
<dbReference type="Gene3D" id="3.40.50.720">
    <property type="entry name" value="NAD(P)-binding Rossmann-like Domain"/>
    <property type="match status" value="1"/>
</dbReference>
<dbReference type="AlphaFoldDB" id="A0A0F4J8T3"/>